<accession>D9SS01</accession>
<dbReference type="RefSeq" id="WP_010076638.1">
    <property type="nucleotide sequence ID" value="NC_014393.1"/>
</dbReference>
<dbReference type="CDD" id="cd16332">
    <property type="entry name" value="Prp-like"/>
    <property type="match status" value="1"/>
</dbReference>
<dbReference type="PANTHER" id="PTHR39178">
    <property type="entry name" value="HYPOTHETICAL RIBOSOME-ASSOCIATED PROTEIN"/>
    <property type="match status" value="1"/>
</dbReference>
<evidence type="ECO:0000256" key="4">
    <source>
        <dbReference type="ARBA" id="ARBA00022807"/>
    </source>
</evidence>
<dbReference type="Gene3D" id="3.30.70.1490">
    <property type="entry name" value="Cysteine protease Prp"/>
    <property type="match status" value="1"/>
</dbReference>
<name>D9SS01_CLOC7</name>
<keyword evidence="3" id="KW-0378">Hydrolase</keyword>
<sequence length="109" mass="12117">MVEVRFLRKNERLVSYSIDGHAEYSEPGSDIVCAAVSALAITIYNGIDEILKIPNLCDTKDDGYLAVSIDSAEASDQDKAQLLLETLKLGIEQMKSSYEEYINLIIEEV</sequence>
<dbReference type="AlphaFoldDB" id="D9SS01"/>
<dbReference type="SUPFAM" id="SSF118010">
    <property type="entry name" value="TM1457-like"/>
    <property type="match status" value="1"/>
</dbReference>
<dbReference type="InterPro" id="IPR007422">
    <property type="entry name" value="Peptidase_Prp"/>
</dbReference>
<dbReference type="GO" id="GO:0008234">
    <property type="term" value="F:cysteine-type peptidase activity"/>
    <property type="evidence" value="ECO:0007669"/>
    <property type="project" value="UniProtKB-KW"/>
</dbReference>
<dbReference type="Pfam" id="PF04327">
    <property type="entry name" value="Peptidase_Prp"/>
    <property type="match status" value="1"/>
</dbReference>
<keyword evidence="4" id="KW-0788">Thiol protease</keyword>
<dbReference type="STRING" id="573061.Clocel_2751"/>
<evidence type="ECO:0000256" key="1">
    <source>
        <dbReference type="ARBA" id="ARBA00022517"/>
    </source>
</evidence>
<dbReference type="OrthoDB" id="48998at2"/>
<comment type="similarity">
    <text evidence="5">Belongs to the Prp family.</text>
</comment>
<dbReference type="InterPro" id="IPR036764">
    <property type="entry name" value="Peptidase_Prp_sf"/>
</dbReference>
<gene>
    <name evidence="7" type="ordered locus">Clocel_2751</name>
</gene>
<keyword evidence="2" id="KW-0645">Protease</keyword>
<evidence type="ECO:0000256" key="5">
    <source>
        <dbReference type="ARBA" id="ARBA00044503"/>
    </source>
</evidence>
<dbReference type="eggNOG" id="COG2868">
    <property type="taxonomic scope" value="Bacteria"/>
</dbReference>
<dbReference type="GO" id="GO:0042254">
    <property type="term" value="P:ribosome biogenesis"/>
    <property type="evidence" value="ECO:0007669"/>
    <property type="project" value="UniProtKB-KW"/>
</dbReference>
<evidence type="ECO:0000256" key="6">
    <source>
        <dbReference type="ARBA" id="ARBA00044538"/>
    </source>
</evidence>
<keyword evidence="1" id="KW-0690">Ribosome biogenesis</keyword>
<dbReference type="Proteomes" id="UP000002730">
    <property type="component" value="Chromosome"/>
</dbReference>
<keyword evidence="8" id="KW-1185">Reference proteome</keyword>
<dbReference type="GO" id="GO:0006508">
    <property type="term" value="P:proteolysis"/>
    <property type="evidence" value="ECO:0007669"/>
    <property type="project" value="UniProtKB-KW"/>
</dbReference>
<evidence type="ECO:0000256" key="2">
    <source>
        <dbReference type="ARBA" id="ARBA00022670"/>
    </source>
</evidence>
<reference evidence="7 8" key="1">
    <citation type="submission" date="2010-08" db="EMBL/GenBank/DDBJ databases">
        <title>Complete sequence of Clostridium cellulovorans 743B.</title>
        <authorList>
            <consortium name="US DOE Joint Genome Institute"/>
            <person name="Lucas S."/>
            <person name="Copeland A."/>
            <person name="Lapidus A."/>
            <person name="Cheng J.-F."/>
            <person name="Bruce D."/>
            <person name="Goodwin L."/>
            <person name="Pitluck S."/>
            <person name="Chertkov O."/>
            <person name="Detter J.C."/>
            <person name="Han C."/>
            <person name="Tapia R."/>
            <person name="Land M."/>
            <person name="Hauser L."/>
            <person name="Chang Y.-J."/>
            <person name="Jeffries C."/>
            <person name="Kyrpides N."/>
            <person name="Ivanova N."/>
            <person name="Mikhailova N."/>
            <person name="Hemme C.L."/>
            <person name="Woyke T."/>
        </authorList>
    </citation>
    <scope>NUCLEOTIDE SEQUENCE [LARGE SCALE GENOMIC DNA]</scope>
    <source>
        <strain evidence="8">ATCC 35296 / DSM 3052 / OCM 3 / 743B</strain>
    </source>
</reference>
<dbReference type="EMBL" id="CP002160">
    <property type="protein sequence ID" value="ADL52448.1"/>
    <property type="molecule type" value="Genomic_DNA"/>
</dbReference>
<evidence type="ECO:0000313" key="8">
    <source>
        <dbReference type="Proteomes" id="UP000002730"/>
    </source>
</evidence>
<protein>
    <recommendedName>
        <fullName evidence="6">Ribosomal processing cysteine protease Prp</fullName>
    </recommendedName>
</protein>
<dbReference type="HOGENOM" id="CLU_140910_2_2_9"/>
<evidence type="ECO:0000256" key="3">
    <source>
        <dbReference type="ARBA" id="ARBA00022801"/>
    </source>
</evidence>
<organism evidence="7 8">
    <name type="scientific">Clostridium cellulovorans (strain ATCC 35296 / DSM 3052 / OCM 3 / 743B)</name>
    <dbReference type="NCBI Taxonomy" id="573061"/>
    <lineage>
        <taxon>Bacteria</taxon>
        <taxon>Bacillati</taxon>
        <taxon>Bacillota</taxon>
        <taxon>Clostridia</taxon>
        <taxon>Eubacteriales</taxon>
        <taxon>Clostridiaceae</taxon>
        <taxon>Clostridium</taxon>
    </lineage>
</organism>
<dbReference type="PANTHER" id="PTHR39178:SF1">
    <property type="entry name" value="RIBOSOMAL-PROCESSING CYSTEINE PROTEASE PRP"/>
    <property type="match status" value="1"/>
</dbReference>
<proteinExistence type="inferred from homology"/>
<evidence type="ECO:0000313" key="7">
    <source>
        <dbReference type="EMBL" id="ADL52448.1"/>
    </source>
</evidence>
<dbReference type="KEGG" id="ccb:Clocel_2751"/>